<dbReference type="InterPro" id="IPR020018">
    <property type="entry name" value="Motility-assoc_lipoprot_GldH"/>
</dbReference>
<protein>
    <recommendedName>
        <fullName evidence="3">Gliding motility lipoprotein GldH</fullName>
    </recommendedName>
</protein>
<keyword evidence="2" id="KW-1185">Reference proteome</keyword>
<evidence type="ECO:0000313" key="1">
    <source>
        <dbReference type="EMBL" id="RFC55508.1"/>
    </source>
</evidence>
<evidence type="ECO:0008006" key="3">
    <source>
        <dbReference type="Google" id="ProtNLM"/>
    </source>
</evidence>
<dbReference type="OrthoDB" id="982482at2"/>
<dbReference type="Proteomes" id="UP000257127">
    <property type="component" value="Unassembled WGS sequence"/>
</dbReference>
<proteinExistence type="predicted"/>
<accession>A0A3E1F124</accession>
<gene>
    <name evidence="1" type="ORF">DXU93_00815</name>
</gene>
<dbReference type="EMBL" id="QURB01000001">
    <property type="protein sequence ID" value="RFC55508.1"/>
    <property type="molecule type" value="Genomic_DNA"/>
</dbReference>
<sequence length="169" mass="19110">METRIRQKVKGTMKVIKANKFVSIIAVLGLVLSIQSCGEQPYYDQAHTFEDQSWDKGDTAIFEVNVDDSVKVHDFILSLRTTKEYLYSDLWIYILVTAPDGTTSKVAQKIPLANPDGSWIGKVSGTLVESRLRFDSKAFPIKGKYVFKLLNATQEESIPYVEDISLRIE</sequence>
<comment type="caution">
    <text evidence="1">The sequence shown here is derived from an EMBL/GenBank/DDBJ whole genome shotgun (WGS) entry which is preliminary data.</text>
</comment>
<name>A0A3E1F124_9FLAO</name>
<reference evidence="1 2" key="1">
    <citation type="submission" date="2018-08" db="EMBL/GenBank/DDBJ databases">
        <title>The draft genome squence of Brumimicrobium sp. N62.</title>
        <authorList>
            <person name="Du Z.-J."/>
            <person name="Luo H.-R."/>
        </authorList>
    </citation>
    <scope>NUCLEOTIDE SEQUENCE [LARGE SCALE GENOMIC DNA]</scope>
    <source>
        <strain evidence="1 2">N62</strain>
    </source>
</reference>
<dbReference type="Pfam" id="PF14109">
    <property type="entry name" value="GldH_lipo"/>
    <property type="match status" value="1"/>
</dbReference>
<dbReference type="AlphaFoldDB" id="A0A3E1F124"/>
<evidence type="ECO:0000313" key="2">
    <source>
        <dbReference type="Proteomes" id="UP000257127"/>
    </source>
</evidence>
<organism evidence="1 2">
    <name type="scientific">Brumimicrobium aurantiacum</name>
    <dbReference type="NCBI Taxonomy" id="1737063"/>
    <lineage>
        <taxon>Bacteria</taxon>
        <taxon>Pseudomonadati</taxon>
        <taxon>Bacteroidota</taxon>
        <taxon>Flavobacteriia</taxon>
        <taxon>Flavobacteriales</taxon>
        <taxon>Crocinitomicaceae</taxon>
        <taxon>Brumimicrobium</taxon>
    </lineage>
</organism>